<dbReference type="PANTHER" id="PTHR43685:SF2">
    <property type="entry name" value="GLYCOSYLTRANSFERASE 2-LIKE DOMAIN-CONTAINING PROTEIN"/>
    <property type="match status" value="1"/>
</dbReference>
<dbReference type="AlphaFoldDB" id="A0A2H9T3C4"/>
<dbReference type="EC" id="2.4.1.305" evidence="2"/>
<reference evidence="2" key="1">
    <citation type="journal article" date="2017" name="Appl. Environ. Microbiol.">
        <title>Molecular characterization of an Endozoicomonas-like organism causing infection in king scallop Pecten maximus L.</title>
        <authorList>
            <person name="Cano I."/>
            <person name="van Aerle R."/>
            <person name="Ross S."/>
            <person name="Verner-Jeffreys D.W."/>
            <person name="Paley R.K."/>
            <person name="Rimmer G."/>
            <person name="Ryder D."/>
            <person name="Hooper P."/>
            <person name="Stone D."/>
            <person name="Feist S.W."/>
        </authorList>
    </citation>
    <scope>NUCLEOTIDE SEQUENCE</scope>
</reference>
<dbReference type="InterPro" id="IPR001173">
    <property type="entry name" value="Glyco_trans_2-like"/>
</dbReference>
<dbReference type="InterPro" id="IPR029044">
    <property type="entry name" value="Nucleotide-diphossugar_trans"/>
</dbReference>
<sequence>MLSPHRETCFVSKYLFSVIIPAFNYGHTIARAVHSVLKQPINCYELLVINDGSSDHTENSIRQLHCHYSSKSQSGQFRSLHQSNHGLAFTRNTGIDHTSGHFLIFLDADDEMTENALLHLERIIQKKPRIDMIIGAHLSVSATLKKRFRPRKPVPYQPQQALREYLITAKLPIINGATAMARHIFNHYRYPVHFPSNEDIPVFAYALANFHCITTNTPIARIHKHTDSMRHNISSNLSVGMSLVDEVFSPARLPPACLALKAQYTGHRYQEIFRALYRAGYYCKALDYFAVAIKQNPMTLFQLSILRKAARALWRQKRKHSC</sequence>
<keyword evidence="2" id="KW-0808">Transferase</keyword>
<dbReference type="CDD" id="cd00761">
    <property type="entry name" value="Glyco_tranf_GTA_type"/>
    <property type="match status" value="1"/>
</dbReference>
<protein>
    <submittedName>
        <fullName evidence="2">UDP-Glc:alpha-D-GlcNAc-diphosphoundecaprenol beta-1,3-glucosyltransferase WfgD</fullName>
        <ecNumber evidence="2">2.4.1.305</ecNumber>
    </submittedName>
</protein>
<feature type="domain" description="Glycosyltransferase 2-like" evidence="1">
    <location>
        <begin position="17"/>
        <end position="180"/>
    </location>
</feature>
<dbReference type="Pfam" id="PF00535">
    <property type="entry name" value="Glycos_transf_2"/>
    <property type="match status" value="1"/>
</dbReference>
<evidence type="ECO:0000259" key="1">
    <source>
        <dbReference type="Pfam" id="PF00535"/>
    </source>
</evidence>
<accession>A0A2H9T3C4</accession>
<comment type="caution">
    <text evidence="2">The sequence shown here is derived from an EMBL/GenBank/DDBJ whole genome shotgun (WGS) entry which is preliminary data.</text>
</comment>
<proteinExistence type="predicted"/>
<dbReference type="PANTHER" id="PTHR43685">
    <property type="entry name" value="GLYCOSYLTRANSFERASE"/>
    <property type="match status" value="1"/>
</dbReference>
<dbReference type="SUPFAM" id="SSF53448">
    <property type="entry name" value="Nucleotide-diphospho-sugar transferases"/>
    <property type="match status" value="1"/>
</dbReference>
<name>A0A2H9T3C4_9ZZZZ</name>
<dbReference type="InterPro" id="IPR050834">
    <property type="entry name" value="Glycosyltransf_2"/>
</dbReference>
<dbReference type="GO" id="GO:0016757">
    <property type="term" value="F:glycosyltransferase activity"/>
    <property type="evidence" value="ECO:0007669"/>
    <property type="project" value="UniProtKB-KW"/>
</dbReference>
<dbReference type="EMBL" id="NSIT01000408">
    <property type="protein sequence ID" value="PJE77726.1"/>
    <property type="molecule type" value="Genomic_DNA"/>
</dbReference>
<keyword evidence="2" id="KW-0328">Glycosyltransferase</keyword>
<gene>
    <name evidence="2" type="primary">wfgD</name>
    <name evidence="2" type="ORF">CI610_03346</name>
</gene>
<evidence type="ECO:0000313" key="2">
    <source>
        <dbReference type="EMBL" id="PJE77726.1"/>
    </source>
</evidence>
<dbReference type="Gene3D" id="3.90.550.10">
    <property type="entry name" value="Spore Coat Polysaccharide Biosynthesis Protein SpsA, Chain A"/>
    <property type="match status" value="1"/>
</dbReference>
<organism evidence="2">
    <name type="scientific">invertebrate metagenome</name>
    <dbReference type="NCBI Taxonomy" id="1711999"/>
    <lineage>
        <taxon>unclassified sequences</taxon>
        <taxon>metagenomes</taxon>
        <taxon>organismal metagenomes</taxon>
    </lineage>
</organism>